<dbReference type="SUPFAM" id="SSF54001">
    <property type="entry name" value="Cysteine proteinases"/>
    <property type="match status" value="1"/>
</dbReference>
<dbReference type="Gene3D" id="3.90.70.10">
    <property type="entry name" value="Cysteine proteinases"/>
    <property type="match status" value="1"/>
</dbReference>
<dbReference type="PROSITE" id="PS00139">
    <property type="entry name" value="THIOL_PROTEASE_CYS"/>
    <property type="match status" value="1"/>
</dbReference>
<dbReference type="GO" id="GO:0070005">
    <property type="term" value="F:cysteine-type aminopeptidase activity"/>
    <property type="evidence" value="ECO:0007669"/>
    <property type="project" value="InterPro"/>
</dbReference>
<evidence type="ECO:0000256" key="3">
    <source>
        <dbReference type="ARBA" id="ARBA00012465"/>
    </source>
</evidence>
<evidence type="ECO:0000313" key="11">
    <source>
        <dbReference type="EMBL" id="NOV47632.1"/>
    </source>
</evidence>
<dbReference type="PANTHER" id="PTHR10363">
    <property type="entry name" value="BLEOMYCIN HYDROLASE"/>
    <property type="match status" value="1"/>
</dbReference>
<comment type="subcellular location">
    <subcellularLocation>
        <location evidence="2 9">Cytoplasm</location>
    </subcellularLocation>
</comment>
<dbReference type="InterPro" id="IPR038765">
    <property type="entry name" value="Papain-like_cys_pep_sf"/>
</dbReference>
<keyword evidence="6 9" id="KW-0645">Protease</keyword>
<dbReference type="GO" id="GO:0043418">
    <property type="term" value="P:homocysteine catabolic process"/>
    <property type="evidence" value="ECO:0007669"/>
    <property type="project" value="TreeGrafter"/>
</dbReference>
<evidence type="ECO:0000256" key="2">
    <source>
        <dbReference type="ARBA" id="ARBA00004496"/>
    </source>
</evidence>
<keyword evidence="8 9" id="KW-0788">Thiol protease</keyword>
<dbReference type="EMBL" id="GIIL01003906">
    <property type="protein sequence ID" value="NOV47632.1"/>
    <property type="molecule type" value="Transcribed_RNA"/>
</dbReference>
<dbReference type="FunFam" id="3.90.70.10:FF:000021">
    <property type="entry name" value="Bleomycin hydrolase"/>
    <property type="match status" value="1"/>
</dbReference>
<dbReference type="GO" id="GO:0006508">
    <property type="term" value="P:proteolysis"/>
    <property type="evidence" value="ECO:0007669"/>
    <property type="project" value="UniProtKB-KW"/>
</dbReference>
<dbReference type="InterPro" id="IPR004134">
    <property type="entry name" value="Peptidase_C1B"/>
</dbReference>
<organism evidence="11">
    <name type="scientific">Xenopsylla cheopis</name>
    <name type="common">Oriental rat flea</name>
    <name type="synonym">Pulex cheopis</name>
    <dbReference type="NCBI Taxonomy" id="163159"/>
    <lineage>
        <taxon>Eukaryota</taxon>
        <taxon>Metazoa</taxon>
        <taxon>Ecdysozoa</taxon>
        <taxon>Arthropoda</taxon>
        <taxon>Hexapoda</taxon>
        <taxon>Insecta</taxon>
        <taxon>Pterygota</taxon>
        <taxon>Neoptera</taxon>
        <taxon>Endopterygota</taxon>
        <taxon>Siphonaptera</taxon>
        <taxon>Pulicidae</taxon>
        <taxon>Xenopsyllinae</taxon>
        <taxon>Xenopsylla</taxon>
    </lineage>
</organism>
<evidence type="ECO:0000256" key="1">
    <source>
        <dbReference type="ARBA" id="ARBA00000423"/>
    </source>
</evidence>
<proteinExistence type="inferred from homology"/>
<dbReference type="GO" id="GO:0005737">
    <property type="term" value="C:cytoplasm"/>
    <property type="evidence" value="ECO:0007669"/>
    <property type="project" value="UniProtKB-SubCell"/>
</dbReference>
<dbReference type="PANTHER" id="PTHR10363:SF2">
    <property type="entry name" value="BLEOMYCIN HYDROLASE"/>
    <property type="match status" value="1"/>
</dbReference>
<protein>
    <recommendedName>
        <fullName evidence="4 9">Bleomycin hydrolase</fullName>
        <ecNumber evidence="3 9">3.4.22.40</ecNumber>
    </recommendedName>
</protein>
<dbReference type="GO" id="GO:0004197">
    <property type="term" value="F:cysteine-type endopeptidase activity"/>
    <property type="evidence" value="ECO:0007669"/>
    <property type="project" value="UniProtKB-EC"/>
</dbReference>
<comment type="similarity">
    <text evidence="9">Belongs to the peptidase C1 family.</text>
</comment>
<keyword evidence="5 9" id="KW-0963">Cytoplasm</keyword>
<evidence type="ECO:0000256" key="5">
    <source>
        <dbReference type="ARBA" id="ARBA00022490"/>
    </source>
</evidence>
<evidence type="ECO:0000256" key="9">
    <source>
        <dbReference type="PIRNR" id="PIRNR005700"/>
    </source>
</evidence>
<evidence type="ECO:0000256" key="4">
    <source>
        <dbReference type="ARBA" id="ARBA00022227"/>
    </source>
</evidence>
<dbReference type="CDD" id="cd00585">
    <property type="entry name" value="Peptidase_C1B"/>
    <property type="match status" value="1"/>
</dbReference>
<evidence type="ECO:0000256" key="7">
    <source>
        <dbReference type="ARBA" id="ARBA00022801"/>
    </source>
</evidence>
<keyword evidence="11" id="KW-0031">Aminopeptidase</keyword>
<dbReference type="GO" id="GO:0009636">
    <property type="term" value="P:response to toxic substance"/>
    <property type="evidence" value="ECO:0007669"/>
    <property type="project" value="TreeGrafter"/>
</dbReference>
<evidence type="ECO:0000256" key="10">
    <source>
        <dbReference type="PIRSR" id="PIRSR005700-1"/>
    </source>
</evidence>
<dbReference type="EC" id="3.4.22.40" evidence="3 9"/>
<dbReference type="InterPro" id="IPR000169">
    <property type="entry name" value="Pept_cys_AS"/>
</dbReference>
<dbReference type="Pfam" id="PF03051">
    <property type="entry name" value="Peptidase_C1_2"/>
    <property type="match status" value="1"/>
</dbReference>
<dbReference type="AlphaFoldDB" id="A0A6M2DN11"/>
<evidence type="ECO:0000256" key="8">
    <source>
        <dbReference type="ARBA" id="ARBA00022807"/>
    </source>
</evidence>
<feature type="active site" evidence="10">
    <location>
        <position position="394"/>
    </location>
</feature>
<accession>A0A6M2DN11</accession>
<comment type="catalytic activity">
    <reaction evidence="1 9">
        <text>Inactivates bleomycin B2 (a cytotoxic glycometallopeptide) by hydrolysis of a carboxyamide bond of beta-aminoalanine, but also shows general aminopeptidase activity. The specificity varies somewhat with source, but amino acid arylamides of Met, Leu and Ala are preferred.</text>
        <dbReference type="EC" id="3.4.22.40"/>
    </reaction>
</comment>
<evidence type="ECO:0000256" key="6">
    <source>
        <dbReference type="ARBA" id="ARBA00022670"/>
    </source>
</evidence>
<feature type="active site" evidence="10">
    <location>
        <position position="372"/>
    </location>
</feature>
<keyword evidence="7 9" id="KW-0378">Hydrolase</keyword>
<name>A0A6M2DN11_XENCH</name>
<dbReference type="PIRSF" id="PIRSF005700">
    <property type="entry name" value="PepC"/>
    <property type="match status" value="1"/>
</dbReference>
<feature type="active site" evidence="10">
    <location>
        <position position="73"/>
    </location>
</feature>
<reference evidence="11" key="1">
    <citation type="submission" date="2020-03" db="EMBL/GenBank/DDBJ databases">
        <title>Transcriptomic Profiling of the Digestive Tract of the Rat Flea, Xenopsylla cheopis, Following Blood Feeding and Infection with Yersinia pestis.</title>
        <authorList>
            <person name="Bland D.M."/>
            <person name="Martens C.A."/>
            <person name="Virtaneva K."/>
            <person name="Kanakabandi K."/>
            <person name="Long D."/>
            <person name="Rosenke R."/>
            <person name="Saturday G.A."/>
            <person name="Hoyt F.H."/>
            <person name="Bruno D.P."/>
            <person name="Ribeiro J.M.C."/>
            <person name="Hinnebusch J."/>
        </authorList>
    </citation>
    <scope>NUCLEOTIDE SEQUENCE</scope>
</reference>
<sequence length="455" mass="52106">MNKGTIVTETIQKFRKLFNSDSNKILAQNACSRFDPFEICINRSSLQNVQHVYKYKVENEVKPVTQQKQTGRCWLFAAMNALRIPFCKAFNLDEFEFSQSYLFFWDKIERSNYFLHCVAEIAIRKEPVDGRLMAHLLSDPTNDGGQWDMILNLINKYGVIPKKCFVESFSSEASQKLNSILKSTLRQYALELRKMVDVGATECQIEQRIEEMMETIFNIVSICLGLPDETITWEYVDKSKTYHSIGPITPQEFYTKHVKPIYDVNNKVCLTSDPRPKNPFHKAYTVEFLGNMVGGRMTLYNNQPIETLMEAVVKSIKAGEPVWFGCDVAKRYYAKGLHSLDLFNFPLVFGVNPSEGMSKADRLIYGDSCMTHAMVITACNADDNNVATKFRVENSWGEDRGEKGYLMMTAEWFKEFVFEVVVDRSFLSPAILDVFNETPTVLPAWDPMGTLAKSN</sequence>